<reference evidence="2" key="1">
    <citation type="journal article" date="2017" name="Nat. Commun.">
        <title>The North American bullfrog draft genome provides insight into hormonal regulation of long noncoding RNA.</title>
        <authorList>
            <person name="Hammond S.A."/>
            <person name="Warren R.L."/>
            <person name="Vandervalk B.P."/>
            <person name="Kucuk E."/>
            <person name="Khan H."/>
            <person name="Gibb E.A."/>
            <person name="Pandoh P."/>
            <person name="Kirk H."/>
            <person name="Zhao Y."/>
            <person name="Jones M."/>
            <person name="Mungall A.J."/>
            <person name="Coope R."/>
            <person name="Pleasance S."/>
            <person name="Moore R.A."/>
            <person name="Holt R.A."/>
            <person name="Round J.M."/>
            <person name="Ohora S."/>
            <person name="Walle B.V."/>
            <person name="Veldhoen N."/>
            <person name="Helbing C.C."/>
            <person name="Birol I."/>
        </authorList>
    </citation>
    <scope>NUCLEOTIDE SEQUENCE [LARGE SCALE GENOMIC DNA]</scope>
</reference>
<keyword evidence="2" id="KW-1185">Reference proteome</keyword>
<gene>
    <name evidence="1" type="ORF">AB205_0083380</name>
</gene>
<dbReference type="OrthoDB" id="528704at2759"/>
<dbReference type="AlphaFoldDB" id="A0A2G9RW34"/>
<sequence>MRKFSYNRFQLQKLVKSNGNKVNMEELQSFDCNGNRSWTNALGLVSLWSPLSELLNKEP</sequence>
<organism evidence="1 2">
    <name type="scientific">Aquarana catesbeiana</name>
    <name type="common">American bullfrog</name>
    <name type="synonym">Rana catesbeiana</name>
    <dbReference type="NCBI Taxonomy" id="8400"/>
    <lineage>
        <taxon>Eukaryota</taxon>
        <taxon>Metazoa</taxon>
        <taxon>Chordata</taxon>
        <taxon>Craniata</taxon>
        <taxon>Vertebrata</taxon>
        <taxon>Euteleostomi</taxon>
        <taxon>Amphibia</taxon>
        <taxon>Batrachia</taxon>
        <taxon>Anura</taxon>
        <taxon>Neobatrachia</taxon>
        <taxon>Ranoidea</taxon>
        <taxon>Ranidae</taxon>
        <taxon>Aquarana</taxon>
    </lineage>
</organism>
<dbReference type="EMBL" id="KV931512">
    <property type="protein sequence ID" value="PIO32082.1"/>
    <property type="molecule type" value="Genomic_DNA"/>
</dbReference>
<evidence type="ECO:0000313" key="2">
    <source>
        <dbReference type="Proteomes" id="UP000228934"/>
    </source>
</evidence>
<evidence type="ECO:0000313" key="1">
    <source>
        <dbReference type="EMBL" id="PIO32082.1"/>
    </source>
</evidence>
<name>A0A2G9RW34_AQUCT</name>
<dbReference type="Proteomes" id="UP000228934">
    <property type="component" value="Unassembled WGS sequence"/>
</dbReference>
<proteinExistence type="predicted"/>
<accession>A0A2G9RW34</accession>
<protein>
    <submittedName>
        <fullName evidence="1">Uncharacterized protein</fullName>
    </submittedName>
</protein>